<evidence type="ECO:0000313" key="36">
    <source>
        <dbReference type="Proteomes" id="UP000285839"/>
    </source>
</evidence>
<protein>
    <recommendedName>
        <fullName evidence="2 7">DNA repair protein RecO</fullName>
    </recommendedName>
    <alternativeName>
        <fullName evidence="6 7">Recombination protein O</fullName>
    </alternativeName>
</protein>
<dbReference type="Gene3D" id="1.20.1440.120">
    <property type="entry name" value="Recombination protein O, C-terminal domain"/>
    <property type="match status" value="1"/>
</dbReference>
<dbReference type="HAMAP" id="MF_00201">
    <property type="entry name" value="RecO"/>
    <property type="match status" value="1"/>
</dbReference>
<evidence type="ECO:0000313" key="13">
    <source>
        <dbReference type="EMBL" id="RGR50541.1"/>
    </source>
</evidence>
<evidence type="ECO:0000313" key="28">
    <source>
        <dbReference type="Proteomes" id="UP000265808"/>
    </source>
</evidence>
<dbReference type="Proteomes" id="UP000285839">
    <property type="component" value="Unassembled WGS sequence"/>
</dbReference>
<evidence type="ECO:0000256" key="3">
    <source>
        <dbReference type="ARBA" id="ARBA00022763"/>
    </source>
</evidence>
<evidence type="ECO:0000313" key="38">
    <source>
        <dbReference type="Proteomes" id="UP000293506"/>
    </source>
</evidence>
<dbReference type="Pfam" id="PF11967">
    <property type="entry name" value="RecO_N"/>
    <property type="match status" value="1"/>
</dbReference>
<dbReference type="EMBL" id="QSJW01000002">
    <property type="protein sequence ID" value="RHE14878.1"/>
    <property type="molecule type" value="Genomic_DNA"/>
</dbReference>
<evidence type="ECO:0000313" key="9">
    <source>
        <dbReference type="EMBL" id="CUN38141.1"/>
    </source>
</evidence>
<evidence type="ECO:0000313" key="26">
    <source>
        <dbReference type="Proteomes" id="UP000261105"/>
    </source>
</evidence>
<dbReference type="AlphaFoldDB" id="A0A173WF92"/>
<sequence>MSDLITVQGVVISAMPVGEYDKRIVLLTRERGKISAFAKGARRLNSPFMAAADPFVFGNFTLYEGRTSYNLNQVSVTHHFVELATMQPGVYYGYYFLELADYFGREGTDEKEMMNLLYVTVKALLNSRMDNRLIRCIYELRTMTEQGLCPQLFQCAGCGCEITGEESCFFSQELHGILCESCARGKREARRISPSALYAMRYIATASLGKLYTFCVDPDVLLELEQIIHLYTARNTDRKFKSLQILEVMK</sequence>
<evidence type="ECO:0000313" key="19">
    <source>
        <dbReference type="EMBL" id="RHG19888.1"/>
    </source>
</evidence>
<dbReference type="Gene3D" id="2.40.50.140">
    <property type="entry name" value="Nucleic acid-binding proteins"/>
    <property type="match status" value="1"/>
</dbReference>
<dbReference type="EMBL" id="QSKO01000005">
    <property type="protein sequence ID" value="RHE76495.1"/>
    <property type="molecule type" value="Genomic_DNA"/>
</dbReference>
<reference evidence="26 27" key="2">
    <citation type="submission" date="2018-08" db="EMBL/GenBank/DDBJ databases">
        <title>A genome reference for cultivated species of the human gut microbiota.</title>
        <authorList>
            <person name="Zou Y."/>
            <person name="Xue W."/>
            <person name="Luo G."/>
        </authorList>
    </citation>
    <scope>NUCLEOTIDE SEQUENCE [LARGE SCALE GENOMIC DNA]</scope>
    <source>
        <strain evidence="15 29">AF14-23</strain>
        <strain evidence="14 33">AF21-24</strain>
        <strain evidence="13 36">AF25-21</strain>
        <strain evidence="22 37">AF37-6AC</strain>
        <strain evidence="21 34">AF39-4</strain>
        <strain evidence="20 31">AM18-2AC</strain>
        <strain evidence="19 32">AM22-9LB</strain>
        <strain evidence="18 30">AM27-32LB</strain>
        <strain evidence="17 35">AM29-25AC</strain>
        <strain evidence="16 28">AM37-4AC</strain>
        <strain evidence="12 26">OM03-6</strain>
        <strain evidence="11 27">OM06-11AA</strain>
    </source>
</reference>
<dbReference type="Proteomes" id="UP000095413">
    <property type="component" value="Unassembled WGS sequence"/>
</dbReference>
<dbReference type="Proteomes" id="UP000293506">
    <property type="component" value="Unassembled WGS sequence"/>
</dbReference>
<feature type="domain" description="DNA replication/recombination mediator RecO N-terminal" evidence="8">
    <location>
        <begin position="1"/>
        <end position="79"/>
    </location>
</feature>
<evidence type="ECO:0000313" key="12">
    <source>
        <dbReference type="EMBL" id="RGN87907.1"/>
    </source>
</evidence>
<dbReference type="PANTHER" id="PTHR33991">
    <property type="entry name" value="DNA REPAIR PROTEIN RECO"/>
    <property type="match status" value="1"/>
</dbReference>
<dbReference type="EMBL" id="QSUZ01000007">
    <property type="protein sequence ID" value="RGN87907.1"/>
    <property type="molecule type" value="Genomic_DNA"/>
</dbReference>
<evidence type="ECO:0000313" key="17">
    <source>
        <dbReference type="EMBL" id="RHE14878.1"/>
    </source>
</evidence>
<dbReference type="EMBL" id="QROS01000002">
    <property type="protein sequence ID" value="RHL49525.1"/>
    <property type="molecule type" value="Genomic_DNA"/>
</dbReference>
<comment type="function">
    <text evidence="7">Involved in DNA repair and RecF pathway recombination.</text>
</comment>
<evidence type="ECO:0000313" key="22">
    <source>
        <dbReference type="EMBL" id="RHL49525.1"/>
    </source>
</evidence>
<evidence type="ECO:0000313" key="33">
    <source>
        <dbReference type="Proteomes" id="UP000284242"/>
    </source>
</evidence>
<dbReference type="GO" id="GO:0006302">
    <property type="term" value="P:double-strand break repair"/>
    <property type="evidence" value="ECO:0007669"/>
    <property type="project" value="TreeGrafter"/>
</dbReference>
<evidence type="ECO:0000313" key="27">
    <source>
        <dbReference type="Proteomes" id="UP000261222"/>
    </source>
</evidence>
<dbReference type="SUPFAM" id="SSF50249">
    <property type="entry name" value="Nucleic acid-binding proteins"/>
    <property type="match status" value="1"/>
</dbReference>
<evidence type="ECO:0000313" key="24">
    <source>
        <dbReference type="Proteomes" id="UP000095409"/>
    </source>
</evidence>
<evidence type="ECO:0000313" key="18">
    <source>
        <dbReference type="EMBL" id="RHE76495.1"/>
    </source>
</evidence>
<dbReference type="EMBL" id="QRJH01000001">
    <property type="protein sequence ID" value="RHH21235.1"/>
    <property type="molecule type" value="Genomic_DNA"/>
</dbReference>
<name>A0A173WF92_9FIRM</name>
<dbReference type="Proteomes" id="UP000261105">
    <property type="component" value="Unassembled WGS sequence"/>
</dbReference>
<evidence type="ECO:0000313" key="23">
    <source>
        <dbReference type="EMBL" id="RYT67550.1"/>
    </source>
</evidence>
<dbReference type="Pfam" id="PF02565">
    <property type="entry name" value="RecO_C"/>
    <property type="match status" value="1"/>
</dbReference>
<dbReference type="EMBL" id="CZBA01000001">
    <property type="protein sequence ID" value="CUP07746.1"/>
    <property type="molecule type" value="Genomic_DNA"/>
</dbReference>
<evidence type="ECO:0000313" key="35">
    <source>
        <dbReference type="Proteomes" id="UP000284644"/>
    </source>
</evidence>
<dbReference type="Proteomes" id="UP000284644">
    <property type="component" value="Unassembled WGS sequence"/>
</dbReference>
<evidence type="ECO:0000313" key="32">
    <source>
        <dbReference type="Proteomes" id="UP000284220"/>
    </source>
</evidence>
<dbReference type="NCBIfam" id="TIGR00613">
    <property type="entry name" value="reco"/>
    <property type="match status" value="1"/>
</dbReference>
<dbReference type="Proteomes" id="UP000261222">
    <property type="component" value="Unassembled WGS sequence"/>
</dbReference>
<dbReference type="EMBL" id="QRZI01000002">
    <property type="protein sequence ID" value="RGV65733.1"/>
    <property type="molecule type" value="Genomic_DNA"/>
</dbReference>
<dbReference type="InterPro" id="IPR042242">
    <property type="entry name" value="RecO_C"/>
</dbReference>
<evidence type="ECO:0000256" key="6">
    <source>
        <dbReference type="ARBA" id="ARBA00033409"/>
    </source>
</evidence>
<evidence type="ECO:0000313" key="21">
    <source>
        <dbReference type="EMBL" id="RHK98140.1"/>
    </source>
</evidence>
<dbReference type="EMBL" id="CYZD01000001">
    <property type="protein sequence ID" value="CUN38141.1"/>
    <property type="molecule type" value="Genomic_DNA"/>
</dbReference>
<dbReference type="Proteomes" id="UP000265808">
    <property type="component" value="Unassembled WGS sequence"/>
</dbReference>
<dbReference type="RefSeq" id="WP_005424457.1">
    <property type="nucleotide sequence ID" value="NZ_CABJDZ010000001.1"/>
</dbReference>
<evidence type="ECO:0000313" key="14">
    <source>
        <dbReference type="EMBL" id="RGS76269.1"/>
    </source>
</evidence>
<evidence type="ECO:0000313" key="16">
    <source>
        <dbReference type="EMBL" id="RHC10147.1"/>
    </source>
</evidence>
<dbReference type="Proteomes" id="UP000095409">
    <property type="component" value="Unassembled WGS sequence"/>
</dbReference>
<evidence type="ECO:0000313" key="31">
    <source>
        <dbReference type="Proteomes" id="UP000284024"/>
    </source>
</evidence>
<keyword evidence="5 7" id="KW-0234">DNA repair</keyword>
<dbReference type="EMBL" id="RCXQ01000004">
    <property type="protein sequence ID" value="RYT67550.1"/>
    <property type="molecule type" value="Genomic_DNA"/>
</dbReference>
<dbReference type="Proteomes" id="UP000283928">
    <property type="component" value="Unassembled WGS sequence"/>
</dbReference>
<dbReference type="GO" id="GO:0006310">
    <property type="term" value="P:DNA recombination"/>
    <property type="evidence" value="ECO:0007669"/>
    <property type="project" value="UniProtKB-UniRule"/>
</dbReference>
<keyword evidence="4 7" id="KW-0233">DNA recombination</keyword>
<organism evidence="9 24">
    <name type="scientific">Blautia obeum</name>
    <dbReference type="NCBI Taxonomy" id="40520"/>
    <lineage>
        <taxon>Bacteria</taxon>
        <taxon>Bacillati</taxon>
        <taxon>Bacillota</taxon>
        <taxon>Clostridia</taxon>
        <taxon>Lachnospirales</taxon>
        <taxon>Lachnospiraceae</taxon>
        <taxon>Blautia</taxon>
    </lineage>
</organism>
<reference evidence="24 25" key="1">
    <citation type="submission" date="2015-09" db="EMBL/GenBank/DDBJ databases">
        <authorList>
            <consortium name="Pathogen Informatics"/>
        </authorList>
    </citation>
    <scope>NUCLEOTIDE SEQUENCE [LARGE SCALE GENOMIC DNA]</scope>
    <source>
        <strain evidence="9 24">2789STDY5608837</strain>
        <strain evidence="10 25">2789STDY5834921</strain>
    </source>
</reference>
<reference evidence="23 38" key="3">
    <citation type="journal article" date="2019" name="Science, e1252229">
        <title>Invertible promoters mediate bacterial phase variation, antibiotic resistance, and host adaptation in the gut.</title>
        <authorList>
            <person name="Jiang X."/>
            <person name="Hall A.B."/>
            <person name="Arthur T.D."/>
            <person name="Plichta D.R."/>
            <person name="Covington C.T."/>
            <person name="Poyet M."/>
            <person name="Crothers J."/>
            <person name="Moses P.L."/>
            <person name="Tolonen A.C."/>
            <person name="Vlamakis H."/>
            <person name="Alm E.J."/>
            <person name="Xavier R.J."/>
        </authorList>
    </citation>
    <scope>NUCLEOTIDE SEQUENCE [LARGE SCALE GENOMIC DNA]</scope>
    <source>
        <strain evidence="23">Af_0058</strain>
        <strain evidence="38">af_0058</strain>
    </source>
</reference>
<evidence type="ECO:0000313" key="11">
    <source>
        <dbReference type="EMBL" id="RGN07303.1"/>
    </source>
</evidence>
<dbReference type="SUPFAM" id="SSF57863">
    <property type="entry name" value="ArfGap/RecO-like zinc finger"/>
    <property type="match status" value="1"/>
</dbReference>
<proteinExistence type="inferred from homology"/>
<dbReference type="InterPro" id="IPR022572">
    <property type="entry name" value="DNA_rep/recomb_RecO_N"/>
</dbReference>
<dbReference type="InterPro" id="IPR037278">
    <property type="entry name" value="ARFGAP/RecO"/>
</dbReference>
<dbReference type="EMBL" id="QRUH01000002">
    <property type="protein sequence ID" value="RGR50541.1"/>
    <property type="molecule type" value="Genomic_DNA"/>
</dbReference>
<evidence type="ECO:0000256" key="1">
    <source>
        <dbReference type="ARBA" id="ARBA00007452"/>
    </source>
</evidence>
<dbReference type="Proteomes" id="UP000284220">
    <property type="component" value="Unassembled WGS sequence"/>
</dbReference>
<keyword evidence="3 7" id="KW-0227">DNA damage</keyword>
<comment type="similarity">
    <text evidence="1 7">Belongs to the RecO family.</text>
</comment>
<dbReference type="OrthoDB" id="9797083at2"/>
<dbReference type="EMBL" id="QSUB01000001">
    <property type="protein sequence ID" value="RGN07303.1"/>
    <property type="molecule type" value="Genomic_DNA"/>
</dbReference>
<dbReference type="GO" id="GO:0043590">
    <property type="term" value="C:bacterial nucleoid"/>
    <property type="evidence" value="ECO:0007669"/>
    <property type="project" value="TreeGrafter"/>
</dbReference>
<evidence type="ECO:0000256" key="4">
    <source>
        <dbReference type="ARBA" id="ARBA00023172"/>
    </source>
</evidence>
<evidence type="ECO:0000313" key="10">
    <source>
        <dbReference type="EMBL" id="CUP07746.1"/>
    </source>
</evidence>
<evidence type="ECO:0000313" key="29">
    <source>
        <dbReference type="Proteomes" id="UP000265828"/>
    </source>
</evidence>
<dbReference type="EMBL" id="QRHZ01000001">
    <property type="protein sequence ID" value="RHG19888.1"/>
    <property type="molecule type" value="Genomic_DNA"/>
</dbReference>
<evidence type="ECO:0000313" key="34">
    <source>
        <dbReference type="Proteomes" id="UP000284267"/>
    </source>
</evidence>
<accession>A0A173WF92</accession>
<dbReference type="EMBL" id="QRVV01000001">
    <property type="protein sequence ID" value="RGS76269.1"/>
    <property type="molecule type" value="Genomic_DNA"/>
</dbReference>
<evidence type="ECO:0000313" key="15">
    <source>
        <dbReference type="EMBL" id="RGV65733.1"/>
    </source>
</evidence>
<dbReference type="EMBL" id="QSHL01000001">
    <property type="protein sequence ID" value="RHC10147.1"/>
    <property type="molecule type" value="Genomic_DNA"/>
</dbReference>
<evidence type="ECO:0000313" key="20">
    <source>
        <dbReference type="EMBL" id="RHH21235.1"/>
    </source>
</evidence>
<evidence type="ECO:0000259" key="8">
    <source>
        <dbReference type="Pfam" id="PF11967"/>
    </source>
</evidence>
<dbReference type="EMBL" id="QROE01000001">
    <property type="protein sequence ID" value="RHK98140.1"/>
    <property type="molecule type" value="Genomic_DNA"/>
</dbReference>
<evidence type="ECO:0000256" key="7">
    <source>
        <dbReference type="HAMAP-Rule" id="MF_00201"/>
    </source>
</evidence>
<dbReference type="InterPro" id="IPR003717">
    <property type="entry name" value="RecO"/>
</dbReference>
<dbReference type="Proteomes" id="UP000284242">
    <property type="component" value="Unassembled WGS sequence"/>
</dbReference>
<dbReference type="GeneID" id="79804280"/>
<evidence type="ECO:0000256" key="2">
    <source>
        <dbReference type="ARBA" id="ARBA00021310"/>
    </source>
</evidence>
<dbReference type="Proteomes" id="UP000285897">
    <property type="component" value="Unassembled WGS sequence"/>
</dbReference>
<evidence type="ECO:0000256" key="5">
    <source>
        <dbReference type="ARBA" id="ARBA00023204"/>
    </source>
</evidence>
<gene>
    <name evidence="7 9" type="primary">recO</name>
    <name evidence="22" type="ORF">DW021_04060</name>
    <name evidence="21" type="ORF">DW040_02200</name>
    <name evidence="20" type="ORF">DW222_02020</name>
    <name evidence="19" type="ORF">DW272_01400</name>
    <name evidence="18" type="ORF">DW723_05270</name>
    <name evidence="17" type="ORF">DW767_03600</name>
    <name evidence="16" type="ORF">DW859_01650</name>
    <name evidence="15" type="ORF">DWW07_04060</name>
    <name evidence="14" type="ORF">DWX77_00790</name>
    <name evidence="13" type="ORF">DWY46_03925</name>
    <name evidence="12" type="ORF">DXB38_07320</name>
    <name evidence="11" type="ORF">DXB81_01875</name>
    <name evidence="23" type="ORF">EAI82_06405</name>
    <name evidence="9" type="ORF">ERS852394_00083</name>
    <name evidence="10" type="ORF">ERS852533_00238</name>
</gene>
<dbReference type="Proteomes" id="UP000284024">
    <property type="component" value="Unassembled WGS sequence"/>
</dbReference>
<dbReference type="InterPro" id="IPR012340">
    <property type="entry name" value="NA-bd_OB-fold"/>
</dbReference>
<evidence type="ECO:0000313" key="37">
    <source>
        <dbReference type="Proteomes" id="UP000285897"/>
    </source>
</evidence>
<dbReference type="Proteomes" id="UP000265828">
    <property type="component" value="Unassembled WGS sequence"/>
</dbReference>
<dbReference type="Proteomes" id="UP000284267">
    <property type="component" value="Unassembled WGS sequence"/>
</dbReference>
<evidence type="ECO:0000313" key="25">
    <source>
        <dbReference type="Proteomes" id="UP000095413"/>
    </source>
</evidence>
<dbReference type="PANTHER" id="PTHR33991:SF1">
    <property type="entry name" value="DNA REPAIR PROTEIN RECO"/>
    <property type="match status" value="1"/>
</dbReference>
<evidence type="ECO:0000313" key="30">
    <source>
        <dbReference type="Proteomes" id="UP000283928"/>
    </source>
</evidence>